<dbReference type="InterPro" id="IPR050164">
    <property type="entry name" value="Peptidase_C19"/>
</dbReference>
<dbReference type="GO" id="GO:0004843">
    <property type="term" value="F:cysteine-type deubiquitinase activity"/>
    <property type="evidence" value="ECO:0007669"/>
    <property type="project" value="InterPro"/>
</dbReference>
<sequence length="311" mass="34901">MPKGDSFGHFKYLKYKECVERHLRCLPSSCTEAAHSDDQSSSLSPTPFHTSSSALSSLCTTPPQFPSPSPSLSPLPNFTKGKREAGRVQLNSRRIWNKLSPSLDDDSSNSSLSLDDSSNCSDSTGNTCYMNAMLQCLFGLKSFCNDIIKQEDSCMFSDLIKCFNDLHSSRTSNLSQKETLMWSFKFAMAAHYEELRGNRQNDAHEFFCMLVNLLKEDVRTLSQLDDLRLYTCPTTELECTCAQCSGKQASLALKFSSLPRVLILHLKRFHVDADGTVKKLMSEIPIPVEMTVSRHCRAGVQELHKLDTRAR</sequence>
<dbReference type="Proteomes" id="UP001152622">
    <property type="component" value="Chromosome 19"/>
</dbReference>
<dbReference type="Gene3D" id="3.90.70.10">
    <property type="entry name" value="Cysteine proteinases"/>
    <property type="match status" value="2"/>
</dbReference>
<dbReference type="InterPro" id="IPR028889">
    <property type="entry name" value="USP"/>
</dbReference>
<feature type="region of interest" description="Disordered" evidence="1">
    <location>
        <begin position="102"/>
        <end position="121"/>
    </location>
</feature>
<evidence type="ECO:0000313" key="3">
    <source>
        <dbReference type="EMBL" id="KAJ8337357.1"/>
    </source>
</evidence>
<evidence type="ECO:0000259" key="2">
    <source>
        <dbReference type="PROSITE" id="PS50235"/>
    </source>
</evidence>
<name>A0A9Q1EEJ8_SYNKA</name>
<feature type="compositionally biased region" description="Pro residues" evidence="1">
    <location>
        <begin position="63"/>
        <end position="73"/>
    </location>
</feature>
<comment type="caution">
    <text evidence="3">The sequence shown here is derived from an EMBL/GenBank/DDBJ whole genome shotgun (WGS) entry which is preliminary data.</text>
</comment>
<dbReference type="CDD" id="cd02257">
    <property type="entry name" value="Peptidase_C19"/>
    <property type="match status" value="1"/>
</dbReference>
<evidence type="ECO:0000313" key="4">
    <source>
        <dbReference type="Proteomes" id="UP001152622"/>
    </source>
</evidence>
<evidence type="ECO:0000256" key="1">
    <source>
        <dbReference type="SAM" id="MobiDB-lite"/>
    </source>
</evidence>
<feature type="region of interest" description="Disordered" evidence="1">
    <location>
        <begin position="54"/>
        <end position="80"/>
    </location>
</feature>
<dbReference type="GO" id="GO:0016579">
    <property type="term" value="P:protein deubiquitination"/>
    <property type="evidence" value="ECO:0007669"/>
    <property type="project" value="InterPro"/>
</dbReference>
<dbReference type="EMBL" id="JAINUF010000019">
    <property type="protein sequence ID" value="KAJ8337357.1"/>
    <property type="molecule type" value="Genomic_DNA"/>
</dbReference>
<dbReference type="SUPFAM" id="SSF54001">
    <property type="entry name" value="Cysteine proteinases"/>
    <property type="match status" value="1"/>
</dbReference>
<dbReference type="PANTHER" id="PTHR24006">
    <property type="entry name" value="UBIQUITIN CARBOXYL-TERMINAL HYDROLASE"/>
    <property type="match status" value="1"/>
</dbReference>
<feature type="compositionally biased region" description="Low complexity" evidence="1">
    <location>
        <begin position="108"/>
        <end position="121"/>
    </location>
</feature>
<organism evidence="3 4">
    <name type="scientific">Synaphobranchus kaupii</name>
    <name type="common">Kaup's arrowtooth eel</name>
    <dbReference type="NCBI Taxonomy" id="118154"/>
    <lineage>
        <taxon>Eukaryota</taxon>
        <taxon>Metazoa</taxon>
        <taxon>Chordata</taxon>
        <taxon>Craniata</taxon>
        <taxon>Vertebrata</taxon>
        <taxon>Euteleostomi</taxon>
        <taxon>Actinopterygii</taxon>
        <taxon>Neopterygii</taxon>
        <taxon>Teleostei</taxon>
        <taxon>Anguilliformes</taxon>
        <taxon>Synaphobranchidae</taxon>
        <taxon>Synaphobranchus</taxon>
    </lineage>
</organism>
<dbReference type="AlphaFoldDB" id="A0A9Q1EEJ8"/>
<reference evidence="3" key="1">
    <citation type="journal article" date="2023" name="Science">
        <title>Genome structures resolve the early diversification of teleost fishes.</title>
        <authorList>
            <person name="Parey E."/>
            <person name="Louis A."/>
            <person name="Montfort J."/>
            <person name="Bouchez O."/>
            <person name="Roques C."/>
            <person name="Iampietro C."/>
            <person name="Lluch J."/>
            <person name="Castinel A."/>
            <person name="Donnadieu C."/>
            <person name="Desvignes T."/>
            <person name="Floi Bucao C."/>
            <person name="Jouanno E."/>
            <person name="Wen M."/>
            <person name="Mejri S."/>
            <person name="Dirks R."/>
            <person name="Jansen H."/>
            <person name="Henkel C."/>
            <person name="Chen W.J."/>
            <person name="Zahm M."/>
            <person name="Cabau C."/>
            <person name="Klopp C."/>
            <person name="Thompson A.W."/>
            <person name="Robinson-Rechavi M."/>
            <person name="Braasch I."/>
            <person name="Lecointre G."/>
            <person name="Bobe J."/>
            <person name="Postlethwait J.H."/>
            <person name="Berthelot C."/>
            <person name="Roest Crollius H."/>
            <person name="Guiguen Y."/>
        </authorList>
    </citation>
    <scope>NUCLEOTIDE SEQUENCE</scope>
    <source>
        <strain evidence="3">WJC10195</strain>
    </source>
</reference>
<dbReference type="Pfam" id="PF00443">
    <property type="entry name" value="UCH"/>
    <property type="match status" value="1"/>
</dbReference>
<dbReference type="InterPro" id="IPR001394">
    <property type="entry name" value="Peptidase_C19_UCH"/>
</dbReference>
<dbReference type="PROSITE" id="PS50235">
    <property type="entry name" value="USP_3"/>
    <property type="match status" value="1"/>
</dbReference>
<protein>
    <recommendedName>
        <fullName evidence="2">USP domain-containing protein</fullName>
    </recommendedName>
</protein>
<proteinExistence type="predicted"/>
<dbReference type="OrthoDB" id="289038at2759"/>
<dbReference type="InterPro" id="IPR038765">
    <property type="entry name" value="Papain-like_cys_pep_sf"/>
</dbReference>
<feature type="domain" description="USP" evidence="2">
    <location>
        <begin position="118"/>
        <end position="311"/>
    </location>
</feature>
<gene>
    <name evidence="3" type="ORF">SKAU_G00385770</name>
</gene>
<keyword evidence="4" id="KW-1185">Reference proteome</keyword>
<accession>A0A9Q1EEJ8</accession>